<proteinExistence type="inferred from homology"/>
<comment type="caution">
    <text evidence="4">The sequence shown here is derived from an EMBL/GenBank/DDBJ whole genome shotgun (WGS) entry which is preliminary data.</text>
</comment>
<protein>
    <submittedName>
        <fullName evidence="4">Acetoin dehydrogenase</fullName>
    </submittedName>
</protein>
<keyword evidence="2" id="KW-0560">Oxidoreductase</keyword>
<accession>A0ABR4YV97</accession>
<dbReference type="Pfam" id="PF00106">
    <property type="entry name" value="adh_short"/>
    <property type="match status" value="1"/>
</dbReference>
<dbReference type="Gene3D" id="3.40.50.720">
    <property type="entry name" value="NAD(P)-binding Rossmann-like Domain"/>
    <property type="match status" value="1"/>
</dbReference>
<dbReference type="SUPFAM" id="SSF51735">
    <property type="entry name" value="NAD(P)-binding Rossmann-fold domains"/>
    <property type="match status" value="1"/>
</dbReference>
<dbReference type="PROSITE" id="PS00061">
    <property type="entry name" value="ADH_SHORT"/>
    <property type="match status" value="1"/>
</dbReference>
<keyword evidence="5" id="KW-1185">Reference proteome</keyword>
<dbReference type="InterPro" id="IPR036291">
    <property type="entry name" value="NAD(P)-bd_dom_sf"/>
</dbReference>
<dbReference type="Proteomes" id="UP000031004">
    <property type="component" value="Unassembled WGS sequence"/>
</dbReference>
<dbReference type="InterPro" id="IPR020904">
    <property type="entry name" value="Sc_DH/Rdtase_CS"/>
</dbReference>
<name>A0ABR4YV97_9MYCO</name>
<evidence type="ECO:0000256" key="3">
    <source>
        <dbReference type="RuleBase" id="RU000363"/>
    </source>
</evidence>
<dbReference type="PRINTS" id="PR00081">
    <property type="entry name" value="GDHRDH"/>
</dbReference>
<dbReference type="PRINTS" id="PR00080">
    <property type="entry name" value="SDRFAMILY"/>
</dbReference>
<evidence type="ECO:0000313" key="4">
    <source>
        <dbReference type="EMBL" id="KHO26129.1"/>
    </source>
</evidence>
<evidence type="ECO:0000313" key="5">
    <source>
        <dbReference type="Proteomes" id="UP000031004"/>
    </source>
</evidence>
<dbReference type="PANTHER" id="PTHR44196">
    <property type="entry name" value="DEHYDROGENASE/REDUCTASE SDR FAMILY MEMBER 7B"/>
    <property type="match status" value="1"/>
</dbReference>
<dbReference type="InterPro" id="IPR002347">
    <property type="entry name" value="SDR_fam"/>
</dbReference>
<evidence type="ECO:0000256" key="1">
    <source>
        <dbReference type="ARBA" id="ARBA00006484"/>
    </source>
</evidence>
<evidence type="ECO:0000256" key="2">
    <source>
        <dbReference type="ARBA" id="ARBA00023002"/>
    </source>
</evidence>
<comment type="similarity">
    <text evidence="1 3">Belongs to the short-chain dehydrogenases/reductases (SDR) family.</text>
</comment>
<dbReference type="EMBL" id="JTLZ01000005">
    <property type="protein sequence ID" value="KHO26129.1"/>
    <property type="molecule type" value="Genomic_DNA"/>
</dbReference>
<gene>
    <name evidence="4" type="ORF">QQ44_10205</name>
</gene>
<sequence>MMTRRIITDRTAVISGAGSGIGRALAVRLSGAGCPVALNDWNPDGLDETCAQLSGPYLTQVLDVRDREAQLDWAEKVVAWAPAPLGVVVNNAGVVVSQFAADAVYEDDQWLMDINFWGVVHGSRAFLPHLIAQESGAVVNMSSLLGLIAFPTQTAYCASKFAVRGYTEALRHELHGTGVRAVTVHPGGIDTPITRAGRVRVDALGNTDPELFHRNFTAIARTSPEQAAATIQRGIERGRSRILIGPDARLMNLLGTALPVHYFDLIRPAMPLARRLLNTVGGR</sequence>
<dbReference type="PANTHER" id="PTHR44196:SF1">
    <property type="entry name" value="DEHYDROGENASE_REDUCTASE SDR FAMILY MEMBER 7B"/>
    <property type="match status" value="1"/>
</dbReference>
<reference evidence="4 5" key="1">
    <citation type="submission" date="2014-11" db="EMBL/GenBank/DDBJ databases">
        <title>Mycobacterium setense Manresensis Genome.</title>
        <authorList>
            <person name="Rech G."/>
            <person name="Sumoy L."/>
        </authorList>
    </citation>
    <scope>NUCLEOTIDE SEQUENCE [LARGE SCALE GENOMIC DNA]</scope>
    <source>
        <strain evidence="4 5">Manresensis</strain>
    </source>
</reference>
<organism evidence="4 5">
    <name type="scientific">Mycolicibacterium setense</name>
    <dbReference type="NCBI Taxonomy" id="431269"/>
    <lineage>
        <taxon>Bacteria</taxon>
        <taxon>Bacillati</taxon>
        <taxon>Actinomycetota</taxon>
        <taxon>Actinomycetes</taxon>
        <taxon>Mycobacteriales</taxon>
        <taxon>Mycobacteriaceae</taxon>
        <taxon>Mycolicibacterium</taxon>
    </lineage>
</organism>
<dbReference type="RefSeq" id="WP_039319142.1">
    <property type="nucleotide sequence ID" value="NZ_JTLZ01000005.1"/>
</dbReference>